<comment type="caution">
    <text evidence="4">The sequence shown here is derived from an EMBL/GenBank/DDBJ whole genome shotgun (WGS) entry which is preliminary data.</text>
</comment>
<sequence length="203" mass="22312">MDIDFDKAKEIYDLNVWSPIAVTKAFLPLLQRSRHEYGGALVVNNTSISGQISACVPFGGVYNSSKAAATSLTETLRLELGVLGIKVVNLVTGGVKSGFHEHRFKAQLPDSSPYRKVKAEVEKAIARHADGGMDRERWAEEVVRELGKKNPSYWVWRGGFSAAVRVANHLPVGTFDGTMKETFGLDEVERKVQELGGPRALLD</sequence>
<keyword evidence="2" id="KW-0521">NADP</keyword>
<dbReference type="PANTHER" id="PTHR44169">
    <property type="entry name" value="NADPH-DEPENDENT 1-ACYLDIHYDROXYACETONE PHOSPHATE REDUCTASE"/>
    <property type="match status" value="1"/>
</dbReference>
<comment type="similarity">
    <text evidence="1">Belongs to the short-chain dehydrogenases/reductases (SDR) family.</text>
</comment>
<evidence type="ECO:0000256" key="1">
    <source>
        <dbReference type="ARBA" id="ARBA00006484"/>
    </source>
</evidence>
<dbReference type="SUPFAM" id="SSF51735">
    <property type="entry name" value="NAD(P)-binding Rossmann-fold domains"/>
    <property type="match status" value="1"/>
</dbReference>
<dbReference type="GO" id="GO:0004806">
    <property type="term" value="F:triacylglycerol lipase activity"/>
    <property type="evidence" value="ECO:0007669"/>
    <property type="project" value="TreeGrafter"/>
</dbReference>
<reference evidence="4" key="1">
    <citation type="submission" date="2023-06" db="EMBL/GenBank/DDBJ databases">
        <title>Genome-scale phylogeny and comparative genomics of the fungal order Sordariales.</title>
        <authorList>
            <consortium name="Lawrence Berkeley National Laboratory"/>
            <person name="Hensen N."/>
            <person name="Bonometti L."/>
            <person name="Westerberg I."/>
            <person name="Brannstrom I.O."/>
            <person name="Guillou S."/>
            <person name="Cros-Aarteil S."/>
            <person name="Calhoun S."/>
            <person name="Haridas S."/>
            <person name="Kuo A."/>
            <person name="Mondo S."/>
            <person name="Pangilinan J."/>
            <person name="Riley R."/>
            <person name="Labutti K."/>
            <person name="Andreopoulos B."/>
            <person name="Lipzen A."/>
            <person name="Chen C."/>
            <person name="Yanf M."/>
            <person name="Daum C."/>
            <person name="Ng V."/>
            <person name="Clum A."/>
            <person name="Steindorff A."/>
            <person name="Ohm R."/>
            <person name="Martin F."/>
            <person name="Silar P."/>
            <person name="Natvig D."/>
            <person name="Lalanne C."/>
            <person name="Gautier V."/>
            <person name="Ament-Velasquez S.L."/>
            <person name="Kruys A."/>
            <person name="Hutchinson M.I."/>
            <person name="Powell A.J."/>
            <person name="Barry K."/>
            <person name="Miller A.N."/>
            <person name="Grigoriev I.V."/>
            <person name="Debuchy R."/>
            <person name="Gladieux P."/>
            <person name="Thoren M.H."/>
            <person name="Johannesson H."/>
        </authorList>
    </citation>
    <scope>NUCLEOTIDE SEQUENCE</scope>
    <source>
        <strain evidence="4">PSN4</strain>
    </source>
</reference>
<dbReference type="PROSITE" id="PS00061">
    <property type="entry name" value="ADH_SHORT"/>
    <property type="match status" value="1"/>
</dbReference>
<dbReference type="GO" id="GO:0000140">
    <property type="term" value="F:acylglycerone-phosphate reductase (NADP+) activity"/>
    <property type="evidence" value="ECO:0007669"/>
    <property type="project" value="TreeGrafter"/>
</dbReference>
<evidence type="ECO:0000256" key="3">
    <source>
        <dbReference type="ARBA" id="ARBA00023002"/>
    </source>
</evidence>
<evidence type="ECO:0000313" key="4">
    <source>
        <dbReference type="EMBL" id="KAK1752610.1"/>
    </source>
</evidence>
<dbReference type="InterPro" id="IPR020904">
    <property type="entry name" value="Sc_DH/Rdtase_CS"/>
</dbReference>
<name>A0AAJ0F8X9_9PEZI</name>
<keyword evidence="3" id="KW-0560">Oxidoreductase</keyword>
<gene>
    <name evidence="4" type="ORF">QBC47DRAFT_388970</name>
</gene>
<keyword evidence="5" id="KW-1185">Reference proteome</keyword>
<organism evidence="4 5">
    <name type="scientific">Echria macrotheca</name>
    <dbReference type="NCBI Taxonomy" id="438768"/>
    <lineage>
        <taxon>Eukaryota</taxon>
        <taxon>Fungi</taxon>
        <taxon>Dikarya</taxon>
        <taxon>Ascomycota</taxon>
        <taxon>Pezizomycotina</taxon>
        <taxon>Sordariomycetes</taxon>
        <taxon>Sordariomycetidae</taxon>
        <taxon>Sordariales</taxon>
        <taxon>Schizotheciaceae</taxon>
        <taxon>Echria</taxon>
    </lineage>
</organism>
<dbReference type="EMBL" id="MU839839">
    <property type="protein sequence ID" value="KAK1752610.1"/>
    <property type="molecule type" value="Genomic_DNA"/>
</dbReference>
<evidence type="ECO:0000256" key="2">
    <source>
        <dbReference type="ARBA" id="ARBA00022857"/>
    </source>
</evidence>
<dbReference type="Proteomes" id="UP001239445">
    <property type="component" value="Unassembled WGS sequence"/>
</dbReference>
<dbReference type="GO" id="GO:0006654">
    <property type="term" value="P:phosphatidic acid biosynthetic process"/>
    <property type="evidence" value="ECO:0007669"/>
    <property type="project" value="TreeGrafter"/>
</dbReference>
<accession>A0AAJ0F8X9</accession>
<dbReference type="GO" id="GO:0019433">
    <property type="term" value="P:triglyceride catabolic process"/>
    <property type="evidence" value="ECO:0007669"/>
    <property type="project" value="TreeGrafter"/>
</dbReference>
<dbReference type="PANTHER" id="PTHR44169:SF6">
    <property type="entry name" value="NADPH-DEPENDENT 1-ACYLDIHYDROXYACETONE PHOSPHATE REDUCTASE"/>
    <property type="match status" value="1"/>
</dbReference>
<dbReference type="GO" id="GO:0005783">
    <property type="term" value="C:endoplasmic reticulum"/>
    <property type="evidence" value="ECO:0007669"/>
    <property type="project" value="TreeGrafter"/>
</dbReference>
<proteinExistence type="inferred from homology"/>
<evidence type="ECO:0000313" key="5">
    <source>
        <dbReference type="Proteomes" id="UP001239445"/>
    </source>
</evidence>
<dbReference type="GO" id="GO:0005811">
    <property type="term" value="C:lipid droplet"/>
    <property type="evidence" value="ECO:0007669"/>
    <property type="project" value="TreeGrafter"/>
</dbReference>
<dbReference type="Pfam" id="PF00106">
    <property type="entry name" value="adh_short"/>
    <property type="match status" value="1"/>
</dbReference>
<dbReference type="InterPro" id="IPR036291">
    <property type="entry name" value="NAD(P)-bd_dom_sf"/>
</dbReference>
<protein>
    <submittedName>
        <fullName evidence="4">Uncharacterized protein</fullName>
    </submittedName>
</protein>
<dbReference type="Gene3D" id="3.40.50.720">
    <property type="entry name" value="NAD(P)-binding Rossmann-like Domain"/>
    <property type="match status" value="1"/>
</dbReference>
<dbReference type="AlphaFoldDB" id="A0AAJ0F8X9"/>
<dbReference type="InterPro" id="IPR002347">
    <property type="entry name" value="SDR_fam"/>
</dbReference>